<dbReference type="InterPro" id="IPR013108">
    <property type="entry name" value="Amidohydro_3"/>
</dbReference>
<dbReference type="EMBL" id="RCUY01000015">
    <property type="protein sequence ID" value="RLP79393.1"/>
    <property type="molecule type" value="Genomic_DNA"/>
</dbReference>
<evidence type="ECO:0000313" key="3">
    <source>
        <dbReference type="Proteomes" id="UP000269438"/>
    </source>
</evidence>
<dbReference type="Gene3D" id="2.30.40.10">
    <property type="entry name" value="Urease, subunit C, domain 1"/>
    <property type="match status" value="1"/>
</dbReference>
<dbReference type="SUPFAM" id="SSF51556">
    <property type="entry name" value="Metallo-dependent hydrolases"/>
    <property type="match status" value="1"/>
</dbReference>
<keyword evidence="3" id="KW-1185">Reference proteome</keyword>
<reference evidence="2 3" key="1">
    <citation type="submission" date="2018-10" db="EMBL/GenBank/DDBJ databases">
        <authorList>
            <person name="Li J."/>
        </authorList>
    </citation>
    <scope>NUCLEOTIDE SEQUENCE [LARGE SCALE GENOMIC DNA]</scope>
    <source>
        <strain evidence="2 3">JCM 11654</strain>
    </source>
</reference>
<dbReference type="PANTHER" id="PTHR11647:SF1">
    <property type="entry name" value="COLLAPSIN RESPONSE MEDIATOR PROTEIN"/>
    <property type="match status" value="1"/>
</dbReference>
<dbReference type="Pfam" id="PF07969">
    <property type="entry name" value="Amidohydro_3"/>
    <property type="match status" value="1"/>
</dbReference>
<feature type="domain" description="Amidohydrolase 3" evidence="1">
    <location>
        <begin position="47"/>
        <end position="529"/>
    </location>
</feature>
<dbReference type="Gene3D" id="3.20.20.140">
    <property type="entry name" value="Metal-dependent hydrolases"/>
    <property type="match status" value="2"/>
</dbReference>
<comment type="caution">
    <text evidence="2">The sequence shown here is derived from an EMBL/GenBank/DDBJ whole genome shotgun (WGS) entry which is preliminary data.</text>
</comment>
<dbReference type="AlphaFoldDB" id="A0A3L7AG23"/>
<dbReference type="GO" id="GO:0005829">
    <property type="term" value="C:cytosol"/>
    <property type="evidence" value="ECO:0007669"/>
    <property type="project" value="TreeGrafter"/>
</dbReference>
<evidence type="ECO:0000313" key="2">
    <source>
        <dbReference type="EMBL" id="RLP79393.1"/>
    </source>
</evidence>
<dbReference type="InterPro" id="IPR032466">
    <property type="entry name" value="Metal_Hydrolase"/>
</dbReference>
<organism evidence="2 3">
    <name type="scientific">Mycetocola lacteus</name>
    <dbReference type="NCBI Taxonomy" id="76637"/>
    <lineage>
        <taxon>Bacteria</taxon>
        <taxon>Bacillati</taxon>
        <taxon>Actinomycetota</taxon>
        <taxon>Actinomycetes</taxon>
        <taxon>Micrococcales</taxon>
        <taxon>Microbacteriaceae</taxon>
        <taxon>Mycetocola</taxon>
    </lineage>
</organism>
<dbReference type="CDD" id="cd01297">
    <property type="entry name" value="D-aminoacylase"/>
    <property type="match status" value="1"/>
</dbReference>
<dbReference type="InterPro" id="IPR011059">
    <property type="entry name" value="Metal-dep_hydrolase_composite"/>
</dbReference>
<dbReference type="SUPFAM" id="SSF51338">
    <property type="entry name" value="Composite domain of metallo-dependent hydrolases"/>
    <property type="match status" value="1"/>
</dbReference>
<sequence length="553" mass="58816">MQTILLRHARIIDGTGAPSRPGDVLIIEGRIAALGEWITIPPGPHLEIDVAGQVVAPGFIDMHAHSDLAVLHDHEHLAKVSQGITTEVLGQDGLSYAPTTDATMAILRRQIGGWNGEPAGIKFDWRSVGEYLDLIDRGAALNVAYLVPQGNLRMAVIGTEDRPASPSDIAAMRDLVEVGLRQGAFGMSSGLTYVPGMFADTDELVELCRVVAEHGGIFAPHQRSYGRGALEAYAEMVEVARRSGVALHLTHATMNFGVNAGRAHELVALIDAAAADGVRISFDTYPYLPGSTTLSALLPGWAAAGGPDQTLARLRDPETRERIRHELEVTGSDGCHGVVTDWSTIEIAGVANPALTGIVGSTIQRLAESVRGGTRSLVSPEIAAEWPTDDPTGVFFALLQQDELATSILQHVGDEANVRTMMNHPLHTGGSDGILIGDKPHPRGWGTFPRFLGHYVRDEGVLSLEDAVAHFTSRPAAVLGLNDRGVLRAGAVADLVVFDPDTIADRATFAEPRQQAAGISWVIVAGVPVIAEGERTEALPGRALRGPAWDGIR</sequence>
<accession>A0A3L7AG23</accession>
<dbReference type="RefSeq" id="WP_121689554.1">
    <property type="nucleotide sequence ID" value="NZ_RCUY01000015.1"/>
</dbReference>
<dbReference type="InterPro" id="IPR050378">
    <property type="entry name" value="Metallo-dep_Hydrolases_sf"/>
</dbReference>
<gene>
    <name evidence="2" type="ORF">D9V34_16570</name>
</gene>
<name>A0A3L7AG23_9MICO</name>
<dbReference type="GO" id="GO:0016812">
    <property type="term" value="F:hydrolase activity, acting on carbon-nitrogen (but not peptide) bonds, in cyclic amides"/>
    <property type="evidence" value="ECO:0007669"/>
    <property type="project" value="TreeGrafter"/>
</dbReference>
<dbReference type="PANTHER" id="PTHR11647">
    <property type="entry name" value="HYDRANTOINASE/DIHYDROPYRIMIDINASE FAMILY MEMBER"/>
    <property type="match status" value="1"/>
</dbReference>
<protein>
    <submittedName>
        <fullName evidence="2">D-aminoacylase</fullName>
    </submittedName>
</protein>
<dbReference type="OrthoDB" id="9763537at2"/>
<proteinExistence type="predicted"/>
<dbReference type="Proteomes" id="UP000269438">
    <property type="component" value="Unassembled WGS sequence"/>
</dbReference>
<evidence type="ECO:0000259" key="1">
    <source>
        <dbReference type="Pfam" id="PF07969"/>
    </source>
</evidence>